<reference evidence="4 5" key="1">
    <citation type="submission" date="2015-06" db="EMBL/GenBank/DDBJ databases">
        <title>Draft genome of the ant-associated black yeast Phialophora attae CBS 131958.</title>
        <authorList>
            <person name="Moreno L.F."/>
            <person name="Stielow B.J."/>
            <person name="de Hoog S."/>
            <person name="Vicente V.A."/>
            <person name="Weiss V.A."/>
            <person name="de Vries M."/>
            <person name="Cruz L.M."/>
            <person name="Souza E.M."/>
        </authorList>
    </citation>
    <scope>NUCLEOTIDE SEQUENCE [LARGE SCALE GENOMIC DNA]</scope>
    <source>
        <strain evidence="4 5">CBS 131958</strain>
    </source>
</reference>
<dbReference type="Gene3D" id="3.40.640.10">
    <property type="entry name" value="Type I PLP-dependent aspartate aminotransferase-like (Major domain)"/>
    <property type="match status" value="1"/>
</dbReference>
<dbReference type="GO" id="GO:0030170">
    <property type="term" value="F:pyridoxal phosphate binding"/>
    <property type="evidence" value="ECO:0007669"/>
    <property type="project" value="InterPro"/>
</dbReference>
<dbReference type="STRING" id="1664694.A0A0N1GXE4"/>
<dbReference type="PROSITE" id="PS00105">
    <property type="entry name" value="AA_TRANSFER_CLASS_1"/>
    <property type="match status" value="1"/>
</dbReference>
<keyword evidence="2" id="KW-0663">Pyridoxal phosphate</keyword>
<feature type="domain" description="Aminotransferase class I/classII large" evidence="3">
    <location>
        <begin position="50"/>
        <end position="358"/>
    </location>
</feature>
<keyword evidence="5" id="KW-1185">Reference proteome</keyword>
<sequence length="365" mass="40625">MKYKRMAIEIEAPEESGAHIQYNLSESSTTDRTLHSLGLQLPDLTLLYTEHRGTTRLRQLIVEGTTLQPDDVLVTAGAAGALFIIATSQLSAGDHLLVMRPNYASNLETPRATGCDISFIDLQMEDKYQPNLADIEAAIRPNTKLISITCPHNPTGTNISLQSLKDIVALAKRKGCLLLVDETYHEIHYGHQLPIAASLGNHVISVSSMSKSWGLPGIRIGWLITQNKDLQTTFLAAKEQISISGSVIDEWIAEQILSRKAELIPAANKEMAERRSIVEAWVEEEPLVEWVKPVGGAVCFPRMKEEPIGGTAAFYDRLLQKYSTYVGLGHWFERPDTHFRIGFGWPSQEELRQGLENISKALRDQ</sequence>
<dbReference type="InterPro" id="IPR004839">
    <property type="entry name" value="Aminotransferase_I/II_large"/>
</dbReference>
<comment type="caution">
    <text evidence="4">The sequence shown here is derived from an EMBL/GenBank/DDBJ whole genome shotgun (WGS) entry which is preliminary data.</text>
</comment>
<dbReference type="Gene3D" id="3.90.1150.10">
    <property type="entry name" value="Aspartate Aminotransferase, domain 1"/>
    <property type="match status" value="1"/>
</dbReference>
<evidence type="ECO:0000256" key="2">
    <source>
        <dbReference type="ARBA" id="ARBA00022898"/>
    </source>
</evidence>
<evidence type="ECO:0000313" key="4">
    <source>
        <dbReference type="EMBL" id="KPI34855.1"/>
    </source>
</evidence>
<dbReference type="AlphaFoldDB" id="A0A0N1GXE4"/>
<dbReference type="SUPFAM" id="SSF53383">
    <property type="entry name" value="PLP-dependent transferases"/>
    <property type="match status" value="1"/>
</dbReference>
<dbReference type="Proteomes" id="UP000038010">
    <property type="component" value="Unassembled WGS sequence"/>
</dbReference>
<dbReference type="InterPro" id="IPR015421">
    <property type="entry name" value="PyrdxlP-dep_Trfase_major"/>
</dbReference>
<organism evidence="4 5">
    <name type="scientific">Cyphellophora attinorum</name>
    <dbReference type="NCBI Taxonomy" id="1664694"/>
    <lineage>
        <taxon>Eukaryota</taxon>
        <taxon>Fungi</taxon>
        <taxon>Dikarya</taxon>
        <taxon>Ascomycota</taxon>
        <taxon>Pezizomycotina</taxon>
        <taxon>Eurotiomycetes</taxon>
        <taxon>Chaetothyriomycetidae</taxon>
        <taxon>Chaetothyriales</taxon>
        <taxon>Cyphellophoraceae</taxon>
        <taxon>Cyphellophora</taxon>
    </lineage>
</organism>
<dbReference type="OrthoDB" id="7042322at2759"/>
<dbReference type="EMBL" id="LFJN01000048">
    <property type="protein sequence ID" value="KPI34855.1"/>
    <property type="molecule type" value="Genomic_DNA"/>
</dbReference>
<proteinExistence type="inferred from homology"/>
<dbReference type="GO" id="GO:0003824">
    <property type="term" value="F:catalytic activity"/>
    <property type="evidence" value="ECO:0007669"/>
    <property type="project" value="InterPro"/>
</dbReference>
<evidence type="ECO:0000259" key="3">
    <source>
        <dbReference type="Pfam" id="PF00155"/>
    </source>
</evidence>
<dbReference type="CDD" id="cd00609">
    <property type="entry name" value="AAT_like"/>
    <property type="match status" value="1"/>
</dbReference>
<accession>A0A0N1GXE4</accession>
<dbReference type="Pfam" id="PF00155">
    <property type="entry name" value="Aminotran_1_2"/>
    <property type="match status" value="1"/>
</dbReference>
<dbReference type="InterPro" id="IPR015424">
    <property type="entry name" value="PyrdxlP-dep_Trfase"/>
</dbReference>
<name>A0A0N1GXE4_9EURO</name>
<dbReference type="VEuPathDB" id="FungiDB:AB675_2277"/>
<protein>
    <submittedName>
        <fullName evidence="4">Capreomycidine synthase</fullName>
    </submittedName>
</protein>
<dbReference type="InterPro" id="IPR004838">
    <property type="entry name" value="NHTrfase_class1_PyrdxlP-BS"/>
</dbReference>
<evidence type="ECO:0000256" key="1">
    <source>
        <dbReference type="ARBA" id="ARBA00007441"/>
    </source>
</evidence>
<dbReference type="PANTHER" id="PTHR43510">
    <property type="entry name" value="AMINOTRANSFERASE FUNCTION, HYPOTHETICAL (EUROFUNG)"/>
    <property type="match status" value="1"/>
</dbReference>
<comment type="similarity">
    <text evidence="1">Belongs to the class-I pyridoxal-phosphate-dependent aminotransferase family.</text>
</comment>
<gene>
    <name evidence="4" type="ORF">AB675_2277</name>
</gene>
<evidence type="ECO:0000313" key="5">
    <source>
        <dbReference type="Proteomes" id="UP000038010"/>
    </source>
</evidence>
<dbReference type="InterPro" id="IPR015422">
    <property type="entry name" value="PyrdxlP-dep_Trfase_small"/>
</dbReference>
<dbReference type="PANTHER" id="PTHR43510:SF1">
    <property type="entry name" value="AMINOTRANSFERASE FUNCTION, HYPOTHETICAL (EUROFUNG)"/>
    <property type="match status" value="1"/>
</dbReference>
<dbReference type="GeneID" id="28734114"/>
<dbReference type="RefSeq" id="XP_017994818.1">
    <property type="nucleotide sequence ID" value="XM_018142234.1"/>
</dbReference>